<organism evidence="2">
    <name type="scientific">Ralstonia solanacearum</name>
    <name type="common">Pseudomonas solanacearum</name>
    <dbReference type="NCBI Taxonomy" id="305"/>
    <lineage>
        <taxon>Bacteria</taxon>
        <taxon>Pseudomonadati</taxon>
        <taxon>Pseudomonadota</taxon>
        <taxon>Betaproteobacteria</taxon>
        <taxon>Burkholderiales</taxon>
        <taxon>Burkholderiaceae</taxon>
        <taxon>Ralstonia</taxon>
        <taxon>Ralstonia solanacearum species complex</taxon>
    </lineage>
</organism>
<feature type="region of interest" description="Disordered" evidence="1">
    <location>
        <begin position="1"/>
        <end position="23"/>
    </location>
</feature>
<dbReference type="EMBL" id="LN899827">
    <property type="protein sequence ID" value="CUV46484.1"/>
    <property type="molecule type" value="Genomic_DNA"/>
</dbReference>
<evidence type="ECO:0000313" key="2">
    <source>
        <dbReference type="EMBL" id="CUV46484.1"/>
    </source>
</evidence>
<protein>
    <submittedName>
        <fullName evidence="2">Uncharacterized protein</fullName>
    </submittedName>
</protein>
<proteinExistence type="predicted"/>
<sequence>MSNHSEPFKEVSMGPKTDKPNGWSQLSAAVVEALKRGEPLYVVDALGNGVVPDSPVTVVTDKGEFQYNITNGQLDPAAVEMLLNDSNAVVLRRWRPQR</sequence>
<name>A0A0S4WI36_RALSL</name>
<gene>
    <name evidence="2" type="ORF">TO10_v1_600020</name>
</gene>
<evidence type="ECO:0000256" key="1">
    <source>
        <dbReference type="SAM" id="MobiDB-lite"/>
    </source>
</evidence>
<accession>A0A0S4WI36</accession>
<reference evidence="2" key="1">
    <citation type="submission" date="2015-10" db="EMBL/GenBank/DDBJ databases">
        <authorList>
            <person name="Gilbert D.G."/>
        </authorList>
    </citation>
    <scope>NUCLEOTIDE SEQUENCE</scope>
    <source>
        <strain evidence="2">Phyl III-seqv23</strain>
    </source>
</reference>
<dbReference type="AlphaFoldDB" id="A0A0S4WI36"/>